<dbReference type="RefSeq" id="WP_148816484.1">
    <property type="nucleotide sequence ID" value="NZ_CP043046.1"/>
</dbReference>
<feature type="transmembrane region" description="Helical" evidence="4">
    <location>
        <begin position="146"/>
        <end position="166"/>
    </location>
</feature>
<evidence type="ECO:0000256" key="1">
    <source>
        <dbReference type="ARBA" id="ARBA00022692"/>
    </source>
</evidence>
<feature type="transmembrane region" description="Helical" evidence="4">
    <location>
        <begin position="222"/>
        <end position="245"/>
    </location>
</feature>
<protein>
    <submittedName>
        <fullName evidence="6">MFS transporter</fullName>
    </submittedName>
</protein>
<dbReference type="PROSITE" id="PS50850">
    <property type="entry name" value="MFS"/>
    <property type="match status" value="1"/>
</dbReference>
<keyword evidence="3 4" id="KW-0472">Membrane</keyword>
<dbReference type="PANTHER" id="PTHR23531">
    <property type="entry name" value="QUINOLENE RESISTANCE PROTEIN NORA"/>
    <property type="match status" value="1"/>
</dbReference>
<feature type="transmembrane region" description="Helical" evidence="4">
    <location>
        <begin position="115"/>
        <end position="134"/>
    </location>
</feature>
<evidence type="ECO:0000256" key="4">
    <source>
        <dbReference type="SAM" id="Phobius"/>
    </source>
</evidence>
<feature type="transmembrane region" description="Helical" evidence="4">
    <location>
        <begin position="308"/>
        <end position="332"/>
    </location>
</feature>
<keyword evidence="7" id="KW-1185">Reference proteome</keyword>
<dbReference type="OrthoDB" id="8046314at2"/>
<reference evidence="6 7" key="1">
    <citation type="submission" date="2019-08" db="EMBL/GenBank/DDBJ databases">
        <title>Amphibian skin-associated Pigmentiphaga: genome sequence and occurrence across geography and hosts.</title>
        <authorList>
            <person name="Bletz M.C."/>
            <person name="Bunk B."/>
            <person name="Sproeer C."/>
            <person name="Biwer P."/>
            <person name="Reiter S."/>
            <person name="Rabemananjara F.C.E."/>
            <person name="Schulz S."/>
            <person name="Overmann J."/>
            <person name="Vences M."/>
        </authorList>
    </citation>
    <scope>NUCLEOTIDE SEQUENCE [LARGE SCALE GENOMIC DNA]</scope>
    <source>
        <strain evidence="6 7">Mada1488</strain>
    </source>
</reference>
<dbReference type="KEGG" id="pacr:FXN63_17520"/>
<name>A0A5C0B4G2_9BURK</name>
<feature type="transmembrane region" description="Helical" evidence="4">
    <location>
        <begin position="89"/>
        <end position="109"/>
    </location>
</feature>
<gene>
    <name evidence="6" type="ORF">FXN63_17520</name>
</gene>
<feature type="transmembrane region" description="Helical" evidence="4">
    <location>
        <begin position="344"/>
        <end position="363"/>
    </location>
</feature>
<evidence type="ECO:0000313" key="7">
    <source>
        <dbReference type="Proteomes" id="UP000325161"/>
    </source>
</evidence>
<dbReference type="Pfam" id="PF07690">
    <property type="entry name" value="MFS_1"/>
    <property type="match status" value="1"/>
</dbReference>
<dbReference type="InterPro" id="IPR052714">
    <property type="entry name" value="MFS_Exporter"/>
</dbReference>
<dbReference type="InterPro" id="IPR011701">
    <property type="entry name" value="MFS"/>
</dbReference>
<dbReference type="InterPro" id="IPR020846">
    <property type="entry name" value="MFS_dom"/>
</dbReference>
<dbReference type="AlphaFoldDB" id="A0A5C0B4G2"/>
<evidence type="ECO:0000313" key="6">
    <source>
        <dbReference type="EMBL" id="QEI07437.1"/>
    </source>
</evidence>
<dbReference type="EMBL" id="CP043046">
    <property type="protein sequence ID" value="QEI07437.1"/>
    <property type="molecule type" value="Genomic_DNA"/>
</dbReference>
<feature type="domain" description="Major facilitator superfamily (MFS) profile" evidence="5">
    <location>
        <begin position="23"/>
        <end position="398"/>
    </location>
</feature>
<organism evidence="6 7">
    <name type="scientific">Pigmentiphaga aceris</name>
    <dbReference type="NCBI Taxonomy" id="1940612"/>
    <lineage>
        <taxon>Bacteria</taxon>
        <taxon>Pseudomonadati</taxon>
        <taxon>Pseudomonadota</taxon>
        <taxon>Betaproteobacteria</taxon>
        <taxon>Burkholderiales</taxon>
        <taxon>Alcaligenaceae</taxon>
        <taxon>Pigmentiphaga</taxon>
    </lineage>
</organism>
<evidence type="ECO:0000256" key="2">
    <source>
        <dbReference type="ARBA" id="ARBA00022989"/>
    </source>
</evidence>
<evidence type="ECO:0000256" key="3">
    <source>
        <dbReference type="ARBA" id="ARBA00023136"/>
    </source>
</evidence>
<feature type="transmembrane region" description="Helical" evidence="4">
    <location>
        <begin position="283"/>
        <end position="302"/>
    </location>
</feature>
<dbReference type="SUPFAM" id="SSF103473">
    <property type="entry name" value="MFS general substrate transporter"/>
    <property type="match status" value="1"/>
</dbReference>
<proteinExistence type="predicted"/>
<feature type="transmembrane region" description="Helical" evidence="4">
    <location>
        <begin position="375"/>
        <end position="393"/>
    </location>
</feature>
<dbReference type="GO" id="GO:0022857">
    <property type="term" value="F:transmembrane transporter activity"/>
    <property type="evidence" value="ECO:0007669"/>
    <property type="project" value="InterPro"/>
</dbReference>
<feature type="transmembrane region" description="Helical" evidence="4">
    <location>
        <begin position="251"/>
        <end position="271"/>
    </location>
</feature>
<dbReference type="Proteomes" id="UP000325161">
    <property type="component" value="Chromosome"/>
</dbReference>
<feature type="transmembrane region" description="Helical" evidence="4">
    <location>
        <begin position="24"/>
        <end position="47"/>
    </location>
</feature>
<dbReference type="Gene3D" id="1.20.1250.20">
    <property type="entry name" value="MFS general substrate transporter like domains"/>
    <property type="match status" value="2"/>
</dbReference>
<feature type="transmembrane region" description="Helical" evidence="4">
    <location>
        <begin position="178"/>
        <end position="197"/>
    </location>
</feature>
<feature type="transmembrane region" description="Helical" evidence="4">
    <location>
        <begin position="59"/>
        <end position="77"/>
    </location>
</feature>
<accession>A0A5C0B4G2</accession>
<dbReference type="InterPro" id="IPR036259">
    <property type="entry name" value="MFS_trans_sf"/>
</dbReference>
<dbReference type="PANTHER" id="PTHR23531:SF1">
    <property type="entry name" value="QUINOLENE RESISTANCE PROTEIN NORA"/>
    <property type="match status" value="1"/>
</dbReference>
<sequence length="398" mass="42741">MTDPLAQHAPSAPQTVVAVRPKRAFYVFCGLTFLSFLTTSTLSYLSVMLSSVGMQPEDIGVVLGSPLIPVVAGVLFAGKFIQRYGALRIAIAGQVLTLVSFLGMGLVLADPTGATIARFLLGLGFGLVFPAALIYARGLLSGPNTVYWFGIFTSMVPLPNFIGPPLAEWYFMHYGSKWFFVVFALPLLASLVMMRFVKRDVPAPNTGTAGTGYLRLLTMKSLWLPHAAIVMVGLMWGFMLSFMALLLKGQAIPVAFFFTSATLAMLLSRFTLMRWLGRMPARWVVAGGLVSMSAGYLALSMLSLDRSIVALAGVVFGVGYSTAFPVLSLWVADQFPLAERGQPMALFTAVFQTAIFGVPYLVASMSAAGMSLSQTLLPLSALALSFALLIVLLSPKRS</sequence>
<keyword evidence="2 4" id="KW-1133">Transmembrane helix</keyword>
<evidence type="ECO:0000259" key="5">
    <source>
        <dbReference type="PROSITE" id="PS50850"/>
    </source>
</evidence>
<keyword evidence="1 4" id="KW-0812">Transmembrane</keyword>